<comment type="similarity">
    <text evidence="11">Belongs to the SEDS family. FtsW subfamily.</text>
</comment>
<keyword evidence="3" id="KW-0808">Transferase</keyword>
<comment type="catalytic activity">
    <reaction evidence="15">
        <text>[GlcNAc-(1-&gt;4)-Mur2Ac(oyl-L-Ala-gamma-D-Glu-L-Lys-D-Ala-D-Ala)](n)-di-trans,octa-cis-undecaprenyl diphosphate + beta-D-GlcNAc-(1-&gt;4)-Mur2Ac(oyl-L-Ala-gamma-D-Glu-L-Lys-D-Ala-D-Ala)-di-trans,octa-cis-undecaprenyl diphosphate = [GlcNAc-(1-&gt;4)-Mur2Ac(oyl-L-Ala-gamma-D-Glu-L-Lys-D-Ala-D-Ala)](n+1)-di-trans,octa-cis-undecaprenyl diphosphate + di-trans,octa-cis-undecaprenyl diphosphate + H(+)</text>
        <dbReference type="Rhea" id="RHEA:23708"/>
        <dbReference type="Rhea" id="RHEA-COMP:9602"/>
        <dbReference type="Rhea" id="RHEA-COMP:9603"/>
        <dbReference type="ChEBI" id="CHEBI:15378"/>
        <dbReference type="ChEBI" id="CHEBI:58405"/>
        <dbReference type="ChEBI" id="CHEBI:60033"/>
        <dbReference type="ChEBI" id="CHEBI:78435"/>
        <dbReference type="EC" id="2.4.99.28"/>
    </reaction>
</comment>
<evidence type="ECO:0000256" key="2">
    <source>
        <dbReference type="ARBA" id="ARBA00022676"/>
    </source>
</evidence>
<dbReference type="Pfam" id="PF01098">
    <property type="entry name" value="FTSW_RODA_SPOVE"/>
    <property type="match status" value="1"/>
</dbReference>
<dbReference type="GO" id="GO:0008955">
    <property type="term" value="F:peptidoglycan glycosyltransferase activity"/>
    <property type="evidence" value="ECO:0007669"/>
    <property type="project" value="UniProtKB-EC"/>
</dbReference>
<dbReference type="GO" id="GO:0032153">
    <property type="term" value="C:cell division site"/>
    <property type="evidence" value="ECO:0007669"/>
    <property type="project" value="TreeGrafter"/>
</dbReference>
<dbReference type="GO" id="GO:0005886">
    <property type="term" value="C:plasma membrane"/>
    <property type="evidence" value="ECO:0007669"/>
    <property type="project" value="TreeGrafter"/>
</dbReference>
<protein>
    <recommendedName>
        <fullName evidence="12">Probable peptidoglycan glycosyltransferase FtsW</fullName>
        <ecNumber evidence="14">2.4.99.28</ecNumber>
    </recommendedName>
    <alternativeName>
        <fullName evidence="13">Cell division protein FtsW</fullName>
    </alternativeName>
    <alternativeName>
        <fullName evidence="10">Cell wall polymerase</fullName>
    </alternativeName>
    <alternativeName>
        <fullName evidence="9">Peptidoglycan polymerase</fullName>
    </alternativeName>
</protein>
<evidence type="ECO:0000256" key="16">
    <source>
        <dbReference type="ARBA" id="ARBA00049966"/>
    </source>
</evidence>
<feature type="transmembrane region" description="Helical" evidence="17">
    <location>
        <begin position="52"/>
        <end position="74"/>
    </location>
</feature>
<feature type="transmembrane region" description="Helical" evidence="17">
    <location>
        <begin position="355"/>
        <end position="375"/>
    </location>
</feature>
<evidence type="ECO:0000313" key="18">
    <source>
        <dbReference type="EMBL" id="MRX52823.1"/>
    </source>
</evidence>
<dbReference type="GO" id="GO:0051301">
    <property type="term" value="P:cell division"/>
    <property type="evidence" value="ECO:0007669"/>
    <property type="project" value="UniProtKB-KW"/>
</dbReference>
<reference evidence="18 19" key="1">
    <citation type="submission" date="2019-11" db="EMBL/GenBank/DDBJ databases">
        <title>Bacillus idriensis genome.</title>
        <authorList>
            <person name="Konopka E.N."/>
            <person name="Newman J.D."/>
        </authorList>
    </citation>
    <scope>NUCLEOTIDE SEQUENCE [LARGE SCALE GENOMIC DNA]</scope>
    <source>
        <strain evidence="18 19">DSM 19097</strain>
    </source>
</reference>
<feature type="transmembrane region" description="Helical" evidence="17">
    <location>
        <begin position="145"/>
        <end position="162"/>
    </location>
</feature>
<dbReference type="GO" id="GO:0009252">
    <property type="term" value="P:peptidoglycan biosynthetic process"/>
    <property type="evidence" value="ECO:0007669"/>
    <property type="project" value="UniProtKB-KW"/>
</dbReference>
<evidence type="ECO:0000256" key="4">
    <source>
        <dbReference type="ARBA" id="ARBA00022692"/>
    </source>
</evidence>
<evidence type="ECO:0000256" key="7">
    <source>
        <dbReference type="ARBA" id="ARBA00022989"/>
    </source>
</evidence>
<evidence type="ECO:0000256" key="3">
    <source>
        <dbReference type="ARBA" id="ARBA00022679"/>
    </source>
</evidence>
<dbReference type="PANTHER" id="PTHR30474">
    <property type="entry name" value="CELL CYCLE PROTEIN"/>
    <property type="match status" value="1"/>
</dbReference>
<dbReference type="RefSeq" id="WP_070874949.1">
    <property type="nucleotide sequence ID" value="NZ_CAJGAA010000001.1"/>
</dbReference>
<keyword evidence="2" id="KW-0328">Glycosyltransferase</keyword>
<evidence type="ECO:0000256" key="5">
    <source>
        <dbReference type="ARBA" id="ARBA00022960"/>
    </source>
</evidence>
<keyword evidence="5" id="KW-0133">Cell shape</keyword>
<sequence>MFIRILKSYDYTLIAAIFLLSTFGLLMVYSSSMITSILRYDVTSSYFFKKQSISLLIGFISFAALSFFPYKIFLQKKMIKLLFYISIGSLLFVMIFGHTAGNAQSWVKLGGAAIQPAEFAKMWVIIYLSALLAKKQRYMDDFYNAILPPVIFVVLIFILILLQPDFGTALIILLNAAIIILCSGITLKSFIKLSAFTAMAVSIGLMLLFITNKLADVFSSERISRFTGFLDPFQNIADSGYQLVSSYYAINSGGMLGLGLGNSIQKYGYLPESHTDFIMAVISEELGLFGVLFVIGLIAFIVLKGFAISKACPDPFGSLLAIGISSMIGIQAIINLGAVAGLLPITGVTLPFVSYGGSSLILLFISAGMLVNISMMNTFKQTYSKPQAI</sequence>
<dbReference type="EMBL" id="WKKF01000001">
    <property type="protein sequence ID" value="MRX52823.1"/>
    <property type="molecule type" value="Genomic_DNA"/>
</dbReference>
<evidence type="ECO:0000256" key="13">
    <source>
        <dbReference type="ARBA" id="ARBA00041418"/>
    </source>
</evidence>
<keyword evidence="6" id="KW-0573">Peptidoglycan synthesis</keyword>
<evidence type="ECO:0000256" key="10">
    <source>
        <dbReference type="ARBA" id="ARBA00033270"/>
    </source>
</evidence>
<comment type="subcellular location">
    <subcellularLocation>
        <location evidence="1">Membrane</location>
        <topology evidence="1">Multi-pass membrane protein</topology>
    </subcellularLocation>
</comment>
<dbReference type="InterPro" id="IPR001182">
    <property type="entry name" value="FtsW/RodA"/>
</dbReference>
<keyword evidence="7 17" id="KW-1133">Transmembrane helix</keyword>
<dbReference type="EC" id="2.4.99.28" evidence="14"/>
<comment type="caution">
    <text evidence="18">The sequence shown here is derived from an EMBL/GenBank/DDBJ whole genome shotgun (WGS) entry which is preliminary data.</text>
</comment>
<feature type="transmembrane region" description="Helical" evidence="17">
    <location>
        <begin position="81"/>
        <end position="101"/>
    </location>
</feature>
<evidence type="ECO:0000256" key="17">
    <source>
        <dbReference type="SAM" id="Phobius"/>
    </source>
</evidence>
<dbReference type="GO" id="GO:0008360">
    <property type="term" value="P:regulation of cell shape"/>
    <property type="evidence" value="ECO:0007669"/>
    <property type="project" value="UniProtKB-KW"/>
</dbReference>
<feature type="transmembrane region" description="Helical" evidence="17">
    <location>
        <begin position="193"/>
        <end position="211"/>
    </location>
</feature>
<accession>A0A6I2MAJ0</accession>
<feature type="transmembrane region" description="Helical" evidence="17">
    <location>
        <begin position="319"/>
        <end position="343"/>
    </location>
</feature>
<keyword evidence="19" id="KW-1185">Reference proteome</keyword>
<feature type="transmembrane region" description="Helical" evidence="17">
    <location>
        <begin position="12"/>
        <end position="32"/>
    </location>
</feature>
<evidence type="ECO:0000256" key="9">
    <source>
        <dbReference type="ARBA" id="ARBA00032370"/>
    </source>
</evidence>
<evidence type="ECO:0000256" key="8">
    <source>
        <dbReference type="ARBA" id="ARBA00023136"/>
    </source>
</evidence>
<organism evidence="18 19">
    <name type="scientific">Metabacillus idriensis</name>
    <dbReference type="NCBI Taxonomy" id="324768"/>
    <lineage>
        <taxon>Bacteria</taxon>
        <taxon>Bacillati</taxon>
        <taxon>Bacillota</taxon>
        <taxon>Bacilli</taxon>
        <taxon>Bacillales</taxon>
        <taxon>Bacillaceae</taxon>
        <taxon>Metabacillus</taxon>
    </lineage>
</organism>
<evidence type="ECO:0000256" key="14">
    <source>
        <dbReference type="ARBA" id="ARBA00044770"/>
    </source>
</evidence>
<keyword evidence="8 17" id="KW-0472">Membrane</keyword>
<name>A0A6I2MAJ0_9BACI</name>
<dbReference type="GO" id="GO:0015648">
    <property type="term" value="F:lipid-linked peptidoglycan transporter activity"/>
    <property type="evidence" value="ECO:0007669"/>
    <property type="project" value="TreeGrafter"/>
</dbReference>
<feature type="transmembrane region" description="Helical" evidence="17">
    <location>
        <begin position="113"/>
        <end position="133"/>
    </location>
</feature>
<dbReference type="PANTHER" id="PTHR30474:SF2">
    <property type="entry name" value="PEPTIDOGLYCAN GLYCOSYLTRANSFERASE FTSW-RELATED"/>
    <property type="match status" value="1"/>
</dbReference>
<keyword evidence="4 17" id="KW-0812">Transmembrane</keyword>
<evidence type="ECO:0000256" key="6">
    <source>
        <dbReference type="ARBA" id="ARBA00022984"/>
    </source>
</evidence>
<dbReference type="Proteomes" id="UP000441585">
    <property type="component" value="Unassembled WGS sequence"/>
</dbReference>
<feature type="transmembrane region" description="Helical" evidence="17">
    <location>
        <begin position="286"/>
        <end position="307"/>
    </location>
</feature>
<keyword evidence="18" id="KW-0132">Cell division</keyword>
<evidence type="ECO:0000256" key="11">
    <source>
        <dbReference type="ARBA" id="ARBA00038053"/>
    </source>
</evidence>
<comment type="function">
    <text evidence="16">Peptidoglycan polymerase that is essential for cell division.</text>
</comment>
<keyword evidence="18" id="KW-0131">Cell cycle</keyword>
<evidence type="ECO:0000313" key="19">
    <source>
        <dbReference type="Proteomes" id="UP000441585"/>
    </source>
</evidence>
<evidence type="ECO:0000256" key="12">
    <source>
        <dbReference type="ARBA" id="ARBA00041185"/>
    </source>
</evidence>
<feature type="transmembrane region" description="Helical" evidence="17">
    <location>
        <begin position="168"/>
        <end position="186"/>
    </location>
</feature>
<dbReference type="AlphaFoldDB" id="A0A6I2MAJ0"/>
<evidence type="ECO:0000256" key="15">
    <source>
        <dbReference type="ARBA" id="ARBA00049902"/>
    </source>
</evidence>
<dbReference type="InterPro" id="IPR018365">
    <property type="entry name" value="Cell_cycle_FtsW-rel_CS"/>
</dbReference>
<gene>
    <name evidence="18" type="ORF">GJU41_02455</name>
</gene>
<evidence type="ECO:0000256" key="1">
    <source>
        <dbReference type="ARBA" id="ARBA00004141"/>
    </source>
</evidence>
<dbReference type="PROSITE" id="PS00428">
    <property type="entry name" value="FTSW_RODA_SPOVE"/>
    <property type="match status" value="1"/>
</dbReference>
<proteinExistence type="inferred from homology"/>